<proteinExistence type="predicted"/>
<accession>A0AAV4DGQ4</accession>
<comment type="caution">
    <text evidence="1">The sequence shown here is derived from an EMBL/GenBank/DDBJ whole genome shotgun (WGS) entry which is preliminary data.</text>
</comment>
<keyword evidence="2" id="KW-1185">Reference proteome</keyword>
<organism evidence="1 2">
    <name type="scientific">Plakobranchus ocellatus</name>
    <dbReference type="NCBI Taxonomy" id="259542"/>
    <lineage>
        <taxon>Eukaryota</taxon>
        <taxon>Metazoa</taxon>
        <taxon>Spiralia</taxon>
        <taxon>Lophotrochozoa</taxon>
        <taxon>Mollusca</taxon>
        <taxon>Gastropoda</taxon>
        <taxon>Heterobranchia</taxon>
        <taxon>Euthyneura</taxon>
        <taxon>Panpulmonata</taxon>
        <taxon>Sacoglossa</taxon>
        <taxon>Placobranchoidea</taxon>
        <taxon>Plakobranchidae</taxon>
        <taxon>Plakobranchus</taxon>
    </lineage>
</organism>
<sequence length="100" mass="10936">MGLILHIGQVIPAPRRSNTAATTRNFPLRPCPFLQQCVNTLSSPKPSVPVPETTDRHVALPRHDTGLDRYFNLLQTPSSVLFGASPVQLYASVKAEKTLS</sequence>
<dbReference type="AlphaFoldDB" id="A0AAV4DGQ4"/>
<protein>
    <submittedName>
        <fullName evidence="1">Uncharacterized protein</fullName>
    </submittedName>
</protein>
<gene>
    <name evidence="1" type="ORF">PoB_006966700</name>
</gene>
<dbReference type="EMBL" id="BLXT01007857">
    <property type="protein sequence ID" value="GFO43162.1"/>
    <property type="molecule type" value="Genomic_DNA"/>
</dbReference>
<evidence type="ECO:0000313" key="2">
    <source>
        <dbReference type="Proteomes" id="UP000735302"/>
    </source>
</evidence>
<dbReference type="Proteomes" id="UP000735302">
    <property type="component" value="Unassembled WGS sequence"/>
</dbReference>
<reference evidence="1 2" key="1">
    <citation type="journal article" date="2021" name="Elife">
        <title>Chloroplast acquisition without the gene transfer in kleptoplastic sea slugs, Plakobranchus ocellatus.</title>
        <authorList>
            <person name="Maeda T."/>
            <person name="Takahashi S."/>
            <person name="Yoshida T."/>
            <person name="Shimamura S."/>
            <person name="Takaki Y."/>
            <person name="Nagai Y."/>
            <person name="Toyoda A."/>
            <person name="Suzuki Y."/>
            <person name="Arimoto A."/>
            <person name="Ishii H."/>
            <person name="Satoh N."/>
            <person name="Nishiyama T."/>
            <person name="Hasebe M."/>
            <person name="Maruyama T."/>
            <person name="Minagawa J."/>
            <person name="Obokata J."/>
            <person name="Shigenobu S."/>
        </authorList>
    </citation>
    <scope>NUCLEOTIDE SEQUENCE [LARGE SCALE GENOMIC DNA]</scope>
</reference>
<evidence type="ECO:0000313" key="1">
    <source>
        <dbReference type="EMBL" id="GFO43162.1"/>
    </source>
</evidence>
<name>A0AAV4DGQ4_9GAST</name>